<reference evidence="8 9" key="1">
    <citation type="submission" date="2013-11" db="EMBL/GenBank/DDBJ databases">
        <title>The Damaraland mole rat (Fukomys damarensis) genome and evolution of African mole rats.</title>
        <authorList>
            <person name="Gladyshev V.N."/>
            <person name="Fang X."/>
        </authorList>
    </citation>
    <scope>NUCLEOTIDE SEQUENCE [LARGE SCALE GENOMIC DNA]</scope>
    <source>
        <tissue evidence="8">Liver</tissue>
    </source>
</reference>
<evidence type="ECO:0000313" key="8">
    <source>
        <dbReference type="EMBL" id="KFO18158.1"/>
    </source>
</evidence>
<dbReference type="PANTHER" id="PTHR12080:SF18">
    <property type="entry name" value="SLAM FAMILY MEMBER 9"/>
    <property type="match status" value="1"/>
</dbReference>
<sequence length="292" mass="32034">MGSWLLLLLLLQEAKAYSGDGVEPEEVVAALQESIILPLKIPPDEEVESIVWFSRKRLATVVPGKEGYPGSVMVVDPHYEGRVSFLDGSYSLHISNVSWEDAGSYQAQVNLQTSQLSTTPHYNLRVYRRLSQPQIAVNFEIPGESACNISLACLVERAGADVTYSWLTLGDSADTAQEGSVLRTNWRPGDKALSYTCRASNPISSITSRPVTAGPFCADPGYLETPSVSSCLLAKGLLLLVLLISLALGLWITRIPKKSEVPRTRRLKGNRIKLRKKGRGWTRGWCQGPPLP</sequence>
<feature type="transmembrane region" description="Helical" evidence="5">
    <location>
        <begin position="232"/>
        <end position="253"/>
    </location>
</feature>
<feature type="signal peptide" evidence="6">
    <location>
        <begin position="1"/>
        <end position="16"/>
    </location>
</feature>
<feature type="chain" id="PRO_5001872233" evidence="6">
    <location>
        <begin position="17"/>
        <end position="292"/>
    </location>
</feature>
<dbReference type="InterPro" id="IPR013106">
    <property type="entry name" value="Ig_V-set"/>
</dbReference>
<name>A0A091CLD9_FUKDA</name>
<dbReference type="Pfam" id="PF07686">
    <property type="entry name" value="V-set"/>
    <property type="match status" value="1"/>
</dbReference>
<evidence type="ECO:0000256" key="1">
    <source>
        <dbReference type="ARBA" id="ARBA00004370"/>
    </source>
</evidence>
<feature type="domain" description="Ig-like" evidence="7">
    <location>
        <begin position="133"/>
        <end position="212"/>
    </location>
</feature>
<evidence type="ECO:0000256" key="3">
    <source>
        <dbReference type="ARBA" id="ARBA00023136"/>
    </source>
</evidence>
<keyword evidence="9" id="KW-1185">Reference proteome</keyword>
<dbReference type="GO" id="GO:0042110">
    <property type="term" value="P:T cell activation"/>
    <property type="evidence" value="ECO:0007669"/>
    <property type="project" value="TreeGrafter"/>
</dbReference>
<evidence type="ECO:0000256" key="6">
    <source>
        <dbReference type="SAM" id="SignalP"/>
    </source>
</evidence>
<keyword evidence="5" id="KW-1133">Transmembrane helix</keyword>
<evidence type="ECO:0000313" key="9">
    <source>
        <dbReference type="Proteomes" id="UP000028990"/>
    </source>
</evidence>
<evidence type="ECO:0000256" key="5">
    <source>
        <dbReference type="SAM" id="Phobius"/>
    </source>
</evidence>
<comment type="subcellular location">
    <subcellularLocation>
        <location evidence="1">Membrane</location>
    </subcellularLocation>
</comment>
<keyword evidence="3 5" id="KW-0472">Membrane</keyword>
<protein>
    <submittedName>
        <fullName evidence="8">SLAM family member 9</fullName>
    </submittedName>
</protein>
<dbReference type="InterPro" id="IPR013783">
    <property type="entry name" value="Ig-like_fold"/>
</dbReference>
<dbReference type="Gene3D" id="2.60.40.10">
    <property type="entry name" value="Immunoglobulins"/>
    <property type="match status" value="2"/>
</dbReference>
<dbReference type="InterPro" id="IPR036179">
    <property type="entry name" value="Ig-like_dom_sf"/>
</dbReference>
<dbReference type="EMBL" id="KN125499">
    <property type="protein sequence ID" value="KFO18158.1"/>
    <property type="molecule type" value="Genomic_DNA"/>
</dbReference>
<dbReference type="InterPro" id="IPR015631">
    <property type="entry name" value="CD2/SLAM_rcpt"/>
</dbReference>
<dbReference type="GO" id="GO:0009897">
    <property type="term" value="C:external side of plasma membrane"/>
    <property type="evidence" value="ECO:0007669"/>
    <property type="project" value="TreeGrafter"/>
</dbReference>
<accession>A0A091CLD9</accession>
<keyword evidence="5" id="KW-0812">Transmembrane</keyword>
<proteinExistence type="predicted"/>
<dbReference type="Proteomes" id="UP000028990">
    <property type="component" value="Unassembled WGS sequence"/>
</dbReference>
<dbReference type="PROSITE" id="PS50835">
    <property type="entry name" value="IG_LIKE"/>
    <property type="match status" value="1"/>
</dbReference>
<dbReference type="SMART" id="SM00409">
    <property type="entry name" value="IG"/>
    <property type="match status" value="1"/>
</dbReference>
<dbReference type="PANTHER" id="PTHR12080">
    <property type="entry name" value="SIGNALING LYMPHOCYTIC ACTIVATION MOLECULE"/>
    <property type="match status" value="1"/>
</dbReference>
<evidence type="ECO:0000256" key="4">
    <source>
        <dbReference type="ARBA" id="ARBA00023180"/>
    </source>
</evidence>
<keyword evidence="4" id="KW-0325">Glycoprotein</keyword>
<evidence type="ECO:0000256" key="2">
    <source>
        <dbReference type="ARBA" id="ARBA00022729"/>
    </source>
</evidence>
<organism evidence="8 9">
    <name type="scientific">Fukomys damarensis</name>
    <name type="common">Damaraland mole rat</name>
    <name type="synonym">Cryptomys damarensis</name>
    <dbReference type="NCBI Taxonomy" id="885580"/>
    <lineage>
        <taxon>Eukaryota</taxon>
        <taxon>Metazoa</taxon>
        <taxon>Chordata</taxon>
        <taxon>Craniata</taxon>
        <taxon>Vertebrata</taxon>
        <taxon>Euteleostomi</taxon>
        <taxon>Mammalia</taxon>
        <taxon>Eutheria</taxon>
        <taxon>Euarchontoglires</taxon>
        <taxon>Glires</taxon>
        <taxon>Rodentia</taxon>
        <taxon>Hystricomorpha</taxon>
        <taxon>Bathyergidae</taxon>
        <taxon>Fukomys</taxon>
    </lineage>
</organism>
<dbReference type="InterPro" id="IPR003599">
    <property type="entry name" value="Ig_sub"/>
</dbReference>
<dbReference type="STRING" id="885580.ENSFDAP00000018843"/>
<dbReference type="CDD" id="cd16842">
    <property type="entry name" value="Ig_SLAM-like_N"/>
    <property type="match status" value="1"/>
</dbReference>
<dbReference type="eggNOG" id="ENOG502SB7W">
    <property type="taxonomic scope" value="Eukaryota"/>
</dbReference>
<evidence type="ECO:0000259" key="7">
    <source>
        <dbReference type="PROSITE" id="PS50835"/>
    </source>
</evidence>
<dbReference type="SUPFAM" id="SSF48726">
    <property type="entry name" value="Immunoglobulin"/>
    <property type="match status" value="1"/>
</dbReference>
<keyword evidence="2 6" id="KW-0732">Signal</keyword>
<dbReference type="AlphaFoldDB" id="A0A091CLD9"/>
<dbReference type="InterPro" id="IPR007110">
    <property type="entry name" value="Ig-like_dom"/>
</dbReference>
<gene>
    <name evidence="8" type="ORF">H920_20493</name>
</gene>